<reference evidence="2" key="1">
    <citation type="submission" date="2023-10" db="EMBL/GenBank/DDBJ databases">
        <authorList>
            <person name="Chen Y."/>
            <person name="Shah S."/>
            <person name="Dougan E. K."/>
            <person name="Thang M."/>
            <person name="Chan C."/>
        </authorList>
    </citation>
    <scope>NUCLEOTIDE SEQUENCE [LARGE SCALE GENOMIC DNA]</scope>
</reference>
<feature type="chain" id="PRO_5045155410" evidence="1">
    <location>
        <begin position="26"/>
        <end position="681"/>
    </location>
</feature>
<evidence type="ECO:0000313" key="3">
    <source>
        <dbReference type="Proteomes" id="UP001189429"/>
    </source>
</evidence>
<dbReference type="EMBL" id="CAUYUJ010019484">
    <property type="protein sequence ID" value="CAK0891493.1"/>
    <property type="molecule type" value="Genomic_DNA"/>
</dbReference>
<name>A0ABN9WYV3_9DINO</name>
<keyword evidence="1" id="KW-0732">Signal</keyword>
<organism evidence="2 3">
    <name type="scientific">Prorocentrum cordatum</name>
    <dbReference type="NCBI Taxonomy" id="2364126"/>
    <lineage>
        <taxon>Eukaryota</taxon>
        <taxon>Sar</taxon>
        <taxon>Alveolata</taxon>
        <taxon>Dinophyceae</taxon>
        <taxon>Prorocentrales</taxon>
        <taxon>Prorocentraceae</taxon>
        <taxon>Prorocentrum</taxon>
    </lineage>
</organism>
<sequence>MTVRTFVGVNAPVILLALILHHAAGAESSLPTGVPDLGVDDTLLFFLRDDKNTDDMPDSPEDIAAGFCNSNAMYLGNSALSSVTIPSLRMCARDSVGGESLCYDVKSDDWTYTGGGVPGAMTASNYHKIIAALSGQIPDGENDNGVHGNFINEQLTYWNGHCETTYCWICQSIRSWTAVPTDGSIRQWSGDSARWHTWGYGLSLFPDGIPGDPSFEFGFGNPAKNYLCSGDTVPFDTFYMTTGPLVGVQVPPTATACAVRPTPSPTVFQALPFLGVGDTLLFFLRDDKNTDDMPDSPEDIAAGFCNSNAMYLGNSALSSVTIPSLRMCARDSVGGESLCYDVKSDDWTYTGGGVPGTMTASNYHKIIAALSGQIPDGENDNGVHGNFINEQLTYWNGHCETTYCWTCQSVRSWTAVPTDGSIRQWSGDSARWHTWGWGLSLYPDGIPGDPSFEFGFGNPATNYLCSGDTVPFDTFYMTTGPLVGVQVPPTATACAVPQATASADGAAAVGDPHLRNVRGDRFDLMRAGRHVLITIPRGMSAEYALLRVQADARQLGGHCADMYFRELNVTGSWAEAKQAGGYRFSAQHYHVEAPGWVVFGKVELKVVQGRTYSGGSADLNFYAKHLRRAGFAVGGLLGEDDHSEVSTALVGCKKTLTLQKVPVHQHNSGSSPASVADGTFA</sequence>
<comment type="caution">
    <text evidence="2">The sequence shown here is derived from an EMBL/GenBank/DDBJ whole genome shotgun (WGS) entry which is preliminary data.</text>
</comment>
<keyword evidence="3" id="KW-1185">Reference proteome</keyword>
<feature type="signal peptide" evidence="1">
    <location>
        <begin position="1"/>
        <end position="25"/>
    </location>
</feature>
<proteinExistence type="predicted"/>
<dbReference type="Proteomes" id="UP001189429">
    <property type="component" value="Unassembled WGS sequence"/>
</dbReference>
<protein>
    <submittedName>
        <fullName evidence="2">Uncharacterized protein</fullName>
    </submittedName>
</protein>
<gene>
    <name evidence="2" type="ORF">PCOR1329_LOCUS71435</name>
</gene>
<evidence type="ECO:0000256" key="1">
    <source>
        <dbReference type="SAM" id="SignalP"/>
    </source>
</evidence>
<evidence type="ECO:0000313" key="2">
    <source>
        <dbReference type="EMBL" id="CAK0891493.1"/>
    </source>
</evidence>
<accession>A0ABN9WYV3</accession>